<sequence length="249" mass="27875">MPHIKLHDVSLCFDVLQDRVDSLKDSVLRKILKRPSHTTRTIRALHGLTIEFRENERVGVIGGNGSGKSTLLKMLSGIYPPTSGRIETDGEVSALFDFSLGFEADATGRENIYFRGYLQGESTQEIAAKFDEIVEFSELTEFIDIPVRCYSAGMLVRLGFAISTLMRPDILLVDECLAAGDANFMSKAKTRMQEMINEAQLLIIVSHDMETIAELCDRVIWMEKGILKMDGSPDHVIRTYQNRPLCNAA</sequence>
<proteinExistence type="inferred from homology"/>
<gene>
    <name evidence="6" type="primary">tagH_2</name>
    <name evidence="6" type="ORF">V22_15120</name>
</gene>
<evidence type="ECO:0000259" key="5">
    <source>
        <dbReference type="PROSITE" id="PS50893"/>
    </source>
</evidence>
<dbReference type="PROSITE" id="PS00211">
    <property type="entry name" value="ABC_TRANSPORTER_1"/>
    <property type="match status" value="1"/>
</dbReference>
<keyword evidence="2" id="KW-0813">Transport</keyword>
<dbReference type="KEGG" id="chya:V22_15120"/>
<organism evidence="6 7">
    <name type="scientific">Calycomorphotria hydatis</name>
    <dbReference type="NCBI Taxonomy" id="2528027"/>
    <lineage>
        <taxon>Bacteria</taxon>
        <taxon>Pseudomonadati</taxon>
        <taxon>Planctomycetota</taxon>
        <taxon>Planctomycetia</taxon>
        <taxon>Planctomycetales</taxon>
        <taxon>Planctomycetaceae</taxon>
        <taxon>Calycomorphotria</taxon>
    </lineage>
</organism>
<evidence type="ECO:0000256" key="2">
    <source>
        <dbReference type="ARBA" id="ARBA00022448"/>
    </source>
</evidence>
<accession>A0A517T7F7</accession>
<evidence type="ECO:0000256" key="1">
    <source>
        <dbReference type="ARBA" id="ARBA00005417"/>
    </source>
</evidence>
<evidence type="ECO:0000256" key="3">
    <source>
        <dbReference type="ARBA" id="ARBA00022741"/>
    </source>
</evidence>
<dbReference type="Gene3D" id="3.40.50.300">
    <property type="entry name" value="P-loop containing nucleotide triphosphate hydrolases"/>
    <property type="match status" value="1"/>
</dbReference>
<dbReference type="Proteomes" id="UP000319976">
    <property type="component" value="Chromosome"/>
</dbReference>
<dbReference type="SMART" id="SM00382">
    <property type="entry name" value="AAA"/>
    <property type="match status" value="1"/>
</dbReference>
<protein>
    <submittedName>
        <fullName evidence="6">Teichoic acids export ATP-binding protein TagH</fullName>
    </submittedName>
</protein>
<dbReference type="EMBL" id="CP036316">
    <property type="protein sequence ID" value="QDT64280.1"/>
    <property type="molecule type" value="Genomic_DNA"/>
</dbReference>
<evidence type="ECO:0000313" key="7">
    <source>
        <dbReference type="Proteomes" id="UP000319976"/>
    </source>
</evidence>
<keyword evidence="3" id="KW-0547">Nucleotide-binding</keyword>
<keyword evidence="7" id="KW-1185">Reference proteome</keyword>
<dbReference type="InterPro" id="IPR050683">
    <property type="entry name" value="Bact_Polysacc_Export_ATP-bd"/>
</dbReference>
<evidence type="ECO:0000256" key="4">
    <source>
        <dbReference type="ARBA" id="ARBA00022840"/>
    </source>
</evidence>
<dbReference type="PANTHER" id="PTHR46743">
    <property type="entry name" value="TEICHOIC ACIDS EXPORT ATP-BINDING PROTEIN TAGH"/>
    <property type="match status" value="1"/>
</dbReference>
<dbReference type="OrthoDB" id="9778870at2"/>
<keyword evidence="4 6" id="KW-0067">ATP-binding</keyword>
<dbReference type="PANTHER" id="PTHR46743:SF2">
    <property type="entry name" value="TEICHOIC ACIDS EXPORT ATP-BINDING PROTEIN TAGH"/>
    <property type="match status" value="1"/>
</dbReference>
<evidence type="ECO:0000313" key="6">
    <source>
        <dbReference type="EMBL" id="QDT64280.1"/>
    </source>
</evidence>
<dbReference type="Pfam" id="PF00005">
    <property type="entry name" value="ABC_tran"/>
    <property type="match status" value="1"/>
</dbReference>
<name>A0A517T7F7_9PLAN</name>
<dbReference type="GO" id="GO:0140359">
    <property type="term" value="F:ABC-type transporter activity"/>
    <property type="evidence" value="ECO:0007669"/>
    <property type="project" value="InterPro"/>
</dbReference>
<dbReference type="GO" id="GO:0016020">
    <property type="term" value="C:membrane"/>
    <property type="evidence" value="ECO:0007669"/>
    <property type="project" value="InterPro"/>
</dbReference>
<dbReference type="InterPro" id="IPR017871">
    <property type="entry name" value="ABC_transporter-like_CS"/>
</dbReference>
<dbReference type="PROSITE" id="PS50893">
    <property type="entry name" value="ABC_TRANSPORTER_2"/>
    <property type="match status" value="1"/>
</dbReference>
<dbReference type="InterPro" id="IPR027417">
    <property type="entry name" value="P-loop_NTPase"/>
</dbReference>
<dbReference type="AlphaFoldDB" id="A0A517T7F7"/>
<dbReference type="CDD" id="cd03220">
    <property type="entry name" value="ABC_KpsT_Wzt"/>
    <property type="match status" value="1"/>
</dbReference>
<dbReference type="GO" id="GO:0005524">
    <property type="term" value="F:ATP binding"/>
    <property type="evidence" value="ECO:0007669"/>
    <property type="project" value="UniProtKB-KW"/>
</dbReference>
<comment type="similarity">
    <text evidence="1">Belongs to the ABC transporter superfamily.</text>
</comment>
<dbReference type="GO" id="GO:0016887">
    <property type="term" value="F:ATP hydrolysis activity"/>
    <property type="evidence" value="ECO:0007669"/>
    <property type="project" value="InterPro"/>
</dbReference>
<dbReference type="InterPro" id="IPR003593">
    <property type="entry name" value="AAA+_ATPase"/>
</dbReference>
<dbReference type="InterPro" id="IPR003439">
    <property type="entry name" value="ABC_transporter-like_ATP-bd"/>
</dbReference>
<feature type="domain" description="ABC transporter" evidence="5">
    <location>
        <begin position="23"/>
        <end position="249"/>
    </location>
</feature>
<dbReference type="InterPro" id="IPR015860">
    <property type="entry name" value="ABC_transpr_TagH-like"/>
</dbReference>
<reference evidence="6 7" key="1">
    <citation type="submission" date="2019-02" db="EMBL/GenBank/DDBJ databases">
        <title>Deep-cultivation of Planctomycetes and their phenomic and genomic characterization uncovers novel biology.</title>
        <authorList>
            <person name="Wiegand S."/>
            <person name="Jogler M."/>
            <person name="Boedeker C."/>
            <person name="Pinto D."/>
            <person name="Vollmers J."/>
            <person name="Rivas-Marin E."/>
            <person name="Kohn T."/>
            <person name="Peeters S.H."/>
            <person name="Heuer A."/>
            <person name="Rast P."/>
            <person name="Oberbeckmann S."/>
            <person name="Bunk B."/>
            <person name="Jeske O."/>
            <person name="Meyerdierks A."/>
            <person name="Storesund J.E."/>
            <person name="Kallscheuer N."/>
            <person name="Luecker S."/>
            <person name="Lage O.M."/>
            <person name="Pohl T."/>
            <person name="Merkel B.J."/>
            <person name="Hornburger P."/>
            <person name="Mueller R.-W."/>
            <person name="Bruemmer F."/>
            <person name="Labrenz M."/>
            <person name="Spormann A.M."/>
            <person name="Op den Camp H."/>
            <person name="Overmann J."/>
            <person name="Amann R."/>
            <person name="Jetten M.S.M."/>
            <person name="Mascher T."/>
            <person name="Medema M.H."/>
            <person name="Devos D.P."/>
            <person name="Kaster A.-K."/>
            <person name="Ovreas L."/>
            <person name="Rohde M."/>
            <person name="Galperin M.Y."/>
            <person name="Jogler C."/>
        </authorList>
    </citation>
    <scope>NUCLEOTIDE SEQUENCE [LARGE SCALE GENOMIC DNA]</scope>
    <source>
        <strain evidence="6 7">V22</strain>
    </source>
</reference>
<dbReference type="SUPFAM" id="SSF52540">
    <property type="entry name" value="P-loop containing nucleoside triphosphate hydrolases"/>
    <property type="match status" value="1"/>
</dbReference>